<dbReference type="InterPro" id="IPR020568">
    <property type="entry name" value="Ribosomal_Su5_D2-typ_SF"/>
</dbReference>
<dbReference type="Pfam" id="PF10509">
    <property type="entry name" value="GalKase_gal_bdg"/>
    <property type="match status" value="1"/>
</dbReference>
<dbReference type="PANTHER" id="PTHR10457:SF7">
    <property type="entry name" value="GALACTOKINASE-RELATED"/>
    <property type="match status" value="1"/>
</dbReference>
<dbReference type="GO" id="GO:0006012">
    <property type="term" value="P:galactose metabolic process"/>
    <property type="evidence" value="ECO:0007669"/>
    <property type="project" value="InterPro"/>
</dbReference>
<dbReference type="EMBL" id="OD565951">
    <property type="protein sequence ID" value="CAD7443027.1"/>
    <property type="molecule type" value="Genomic_DNA"/>
</dbReference>
<feature type="domain" description="Galactokinase N-terminal" evidence="7">
    <location>
        <begin position="46"/>
        <end position="75"/>
    </location>
</feature>
<feature type="domain" description="GHMP kinase N-terminal" evidence="6">
    <location>
        <begin position="123"/>
        <end position="204"/>
    </location>
</feature>
<organism evidence="8">
    <name type="scientific">Timema bartmani</name>
    <dbReference type="NCBI Taxonomy" id="61472"/>
    <lineage>
        <taxon>Eukaryota</taxon>
        <taxon>Metazoa</taxon>
        <taxon>Ecdysozoa</taxon>
        <taxon>Arthropoda</taxon>
        <taxon>Hexapoda</taxon>
        <taxon>Insecta</taxon>
        <taxon>Pterygota</taxon>
        <taxon>Neoptera</taxon>
        <taxon>Polyneoptera</taxon>
        <taxon>Phasmatodea</taxon>
        <taxon>Timematodea</taxon>
        <taxon>Timematoidea</taxon>
        <taxon>Timematidae</taxon>
        <taxon>Timema</taxon>
    </lineage>
</organism>
<dbReference type="SUPFAM" id="SSF54211">
    <property type="entry name" value="Ribosomal protein S5 domain 2-like"/>
    <property type="match status" value="1"/>
</dbReference>
<keyword evidence="3" id="KW-0547">Nucleotide-binding</keyword>
<keyword evidence="2" id="KW-0808">Transferase</keyword>
<gene>
    <name evidence="8" type="ORF">TBIB3V08_LOCUS5440</name>
</gene>
<sequence>MDGDRVMTMNAMLPRQMPEILGTVVYQMLCTRSCVEGVTLKNSLARVNLIGEHVDYCGYSVCPMAIKNSIIIAVKTILNDVIKIVNTDSNYGHSYKNNVDQLRIEVKPGEAPAWYCYVLCGIKGVLEAIPSGQKPVGLSLAVTGNVPQASGLSSSSALVCAAALATAHANKLDISRKGLANLCAKAEQYIGTQGGGMDQAIALLATTGSAKHIYFNPLRSEDVQLPDECVFVIANSLSELNKAETHHYNTRVAECCLANQGLRARSRRTRRRYQRRRDPVGRVAQLEIYVEKKRAFEDGLTEEKRKGWERYVKEELQQGPWGISFRIASGKIRPLPGNDVRP</sequence>
<dbReference type="GO" id="GO:0005524">
    <property type="term" value="F:ATP binding"/>
    <property type="evidence" value="ECO:0007669"/>
    <property type="project" value="UniProtKB-KW"/>
</dbReference>
<dbReference type="PRINTS" id="PR00959">
    <property type="entry name" value="MEVGALKINASE"/>
</dbReference>
<name>A0A7R9I0G4_9NEOP</name>
<dbReference type="PROSITE" id="PS00627">
    <property type="entry name" value="GHMP_KINASES_ATP"/>
    <property type="match status" value="1"/>
</dbReference>
<dbReference type="GO" id="GO:0004335">
    <property type="term" value="F:galactokinase activity"/>
    <property type="evidence" value="ECO:0007669"/>
    <property type="project" value="InterPro"/>
</dbReference>
<proteinExistence type="inferred from homology"/>
<dbReference type="InterPro" id="IPR006204">
    <property type="entry name" value="GHMP_kinase_N_dom"/>
</dbReference>
<dbReference type="InterPro" id="IPR000705">
    <property type="entry name" value="Galactokinase"/>
</dbReference>
<dbReference type="GO" id="GO:0005829">
    <property type="term" value="C:cytosol"/>
    <property type="evidence" value="ECO:0007669"/>
    <property type="project" value="TreeGrafter"/>
</dbReference>
<evidence type="ECO:0000256" key="2">
    <source>
        <dbReference type="ARBA" id="ARBA00022679"/>
    </source>
</evidence>
<evidence type="ECO:0000259" key="7">
    <source>
        <dbReference type="Pfam" id="PF10509"/>
    </source>
</evidence>
<evidence type="ECO:0000256" key="1">
    <source>
        <dbReference type="ARBA" id="ARBA00006566"/>
    </source>
</evidence>
<evidence type="ECO:0008006" key="9">
    <source>
        <dbReference type="Google" id="ProtNLM"/>
    </source>
</evidence>
<reference evidence="8" key="1">
    <citation type="submission" date="2020-11" db="EMBL/GenBank/DDBJ databases">
        <authorList>
            <person name="Tran Van P."/>
        </authorList>
    </citation>
    <scope>NUCLEOTIDE SEQUENCE</scope>
</reference>
<dbReference type="InterPro" id="IPR006203">
    <property type="entry name" value="GHMP_knse_ATP-bd_CS"/>
</dbReference>
<dbReference type="AlphaFoldDB" id="A0A7R9I0G4"/>
<evidence type="ECO:0000256" key="3">
    <source>
        <dbReference type="ARBA" id="ARBA00022741"/>
    </source>
</evidence>
<evidence type="ECO:0000256" key="5">
    <source>
        <dbReference type="ARBA" id="ARBA00022840"/>
    </source>
</evidence>
<dbReference type="PANTHER" id="PTHR10457">
    <property type="entry name" value="MEVALONATE KINASE/GALACTOKINASE"/>
    <property type="match status" value="1"/>
</dbReference>
<dbReference type="PRINTS" id="PR00473">
    <property type="entry name" value="GALCTOKINASE"/>
</dbReference>
<dbReference type="Pfam" id="PF00288">
    <property type="entry name" value="GHMP_kinases_N"/>
    <property type="match status" value="1"/>
</dbReference>
<accession>A0A7R9I0G4</accession>
<dbReference type="InterPro" id="IPR019539">
    <property type="entry name" value="GalKase_N"/>
</dbReference>
<protein>
    <recommendedName>
        <fullName evidence="9">Galactokinase</fullName>
    </recommendedName>
</protein>
<dbReference type="Gene3D" id="3.30.230.10">
    <property type="match status" value="1"/>
</dbReference>
<keyword evidence="4" id="KW-0418">Kinase</keyword>
<comment type="similarity">
    <text evidence="1">Belongs to the GHMP kinase family. GalK subfamily.</text>
</comment>
<evidence type="ECO:0000259" key="6">
    <source>
        <dbReference type="Pfam" id="PF00288"/>
    </source>
</evidence>
<dbReference type="InterPro" id="IPR014721">
    <property type="entry name" value="Ribsml_uS5_D2-typ_fold_subgr"/>
</dbReference>
<evidence type="ECO:0000256" key="4">
    <source>
        <dbReference type="ARBA" id="ARBA00022777"/>
    </source>
</evidence>
<evidence type="ECO:0000313" key="8">
    <source>
        <dbReference type="EMBL" id="CAD7443027.1"/>
    </source>
</evidence>
<keyword evidence="5" id="KW-0067">ATP-binding</keyword>